<evidence type="ECO:0000259" key="1">
    <source>
        <dbReference type="Pfam" id="PF13649"/>
    </source>
</evidence>
<organism evidence="2">
    <name type="scientific">Desulfobacca acetoxidans</name>
    <dbReference type="NCBI Taxonomy" id="60893"/>
    <lineage>
        <taxon>Bacteria</taxon>
        <taxon>Pseudomonadati</taxon>
        <taxon>Thermodesulfobacteriota</taxon>
        <taxon>Desulfobaccia</taxon>
        <taxon>Desulfobaccales</taxon>
        <taxon>Desulfobaccaceae</taxon>
        <taxon>Desulfobacca</taxon>
    </lineage>
</organism>
<accession>A0A7V6DNW2</accession>
<protein>
    <submittedName>
        <fullName evidence="2">Methyltransferase domain-containing protein</fullName>
    </submittedName>
</protein>
<feature type="domain" description="Methyltransferase" evidence="1">
    <location>
        <begin position="52"/>
        <end position="154"/>
    </location>
</feature>
<keyword evidence="2" id="KW-0808">Transferase</keyword>
<dbReference type="PANTHER" id="PTHR43464:SF65">
    <property type="entry name" value="METHYLTRANSFERASE DOMAIN-CONTAINING PROTEIN"/>
    <property type="match status" value="1"/>
</dbReference>
<dbReference type="Gene3D" id="3.40.50.150">
    <property type="entry name" value="Vaccinia Virus protein VP39"/>
    <property type="match status" value="1"/>
</dbReference>
<name>A0A7V6DNW2_9BACT</name>
<dbReference type="GO" id="GO:0010420">
    <property type="term" value="F:polyprenyldihydroxybenzoate methyltransferase activity"/>
    <property type="evidence" value="ECO:0007669"/>
    <property type="project" value="TreeGrafter"/>
</dbReference>
<dbReference type="SUPFAM" id="SSF53335">
    <property type="entry name" value="S-adenosyl-L-methionine-dependent methyltransferases"/>
    <property type="match status" value="1"/>
</dbReference>
<keyword evidence="2" id="KW-0489">Methyltransferase</keyword>
<dbReference type="CDD" id="cd02440">
    <property type="entry name" value="AdoMet_MTases"/>
    <property type="match status" value="1"/>
</dbReference>
<sequence length="266" mass="29955">MKEQIKAYWEKRAEHFLADPASTTHDVYLRELEIMTIAKVLRALLGSGPAKVLDVGCGDGYATLNVARKLPEFTFAGIDYSANMIRLAKERLAGLPSLTRRLTFKVGDVLDLGAACGETIFDAVISDRCLINLADKADQEHAIKEIARHVAPGGYYLAVENFEEGQAAMNQARIAVGLPEIPVRWHNLYFSEAEFTLFAEPEFEFLEFKDFSSAYYFATRVIYTALCRKTGEEIDYRHPLHELAVELPWTGNFSPIRMAVLRRRSA</sequence>
<comment type="caution">
    <text evidence="2">The sequence shown here is derived from an EMBL/GenBank/DDBJ whole genome shotgun (WGS) entry which is preliminary data.</text>
</comment>
<proteinExistence type="predicted"/>
<dbReference type="InterPro" id="IPR041698">
    <property type="entry name" value="Methyltransf_25"/>
</dbReference>
<gene>
    <name evidence="2" type="ORF">ENV52_02005</name>
</gene>
<dbReference type="InterPro" id="IPR029063">
    <property type="entry name" value="SAM-dependent_MTases_sf"/>
</dbReference>
<dbReference type="GO" id="GO:0032259">
    <property type="term" value="P:methylation"/>
    <property type="evidence" value="ECO:0007669"/>
    <property type="project" value="UniProtKB-KW"/>
</dbReference>
<reference evidence="2" key="1">
    <citation type="journal article" date="2020" name="mSystems">
        <title>Genome- and Community-Level Interaction Insights into Carbon Utilization and Element Cycling Functions of Hydrothermarchaeota in Hydrothermal Sediment.</title>
        <authorList>
            <person name="Zhou Z."/>
            <person name="Liu Y."/>
            <person name="Xu W."/>
            <person name="Pan J."/>
            <person name="Luo Z.H."/>
            <person name="Li M."/>
        </authorList>
    </citation>
    <scope>NUCLEOTIDE SEQUENCE [LARGE SCALE GENOMIC DNA]</scope>
    <source>
        <strain evidence="2">SpSt-767</strain>
    </source>
</reference>
<dbReference type="PANTHER" id="PTHR43464">
    <property type="entry name" value="METHYLTRANSFERASE"/>
    <property type="match status" value="1"/>
</dbReference>
<dbReference type="EMBL" id="DTGR01000030">
    <property type="protein sequence ID" value="HHS28461.1"/>
    <property type="molecule type" value="Genomic_DNA"/>
</dbReference>
<dbReference type="Pfam" id="PF13649">
    <property type="entry name" value="Methyltransf_25"/>
    <property type="match status" value="1"/>
</dbReference>
<evidence type="ECO:0000313" key="2">
    <source>
        <dbReference type="EMBL" id="HHS28461.1"/>
    </source>
</evidence>
<dbReference type="AlphaFoldDB" id="A0A7V6DNW2"/>